<sequence length="114" mass="13531">MCHLRPSQWHKWLSLAEYWYNTNFHTGLKLTPFQALYGYVSGPLTIDPYIPTSQPEVREYLQERARMLEVMRGNLCEAQNRIKAFADKHRTERSFEVGDEVYLKLHPINKVQFS</sequence>
<dbReference type="InterPro" id="IPR036397">
    <property type="entry name" value="RNaseH_sf"/>
</dbReference>
<evidence type="ECO:0000313" key="1">
    <source>
        <dbReference type="EMBL" id="KAK4396969.1"/>
    </source>
</evidence>
<dbReference type="Gene3D" id="3.30.420.10">
    <property type="entry name" value="Ribonuclease H-like superfamily/Ribonuclease H"/>
    <property type="match status" value="1"/>
</dbReference>
<comment type="caution">
    <text evidence="1">The sequence shown here is derived from an EMBL/GenBank/DDBJ whole genome shotgun (WGS) entry which is preliminary data.</text>
</comment>
<reference evidence="1" key="2">
    <citation type="journal article" date="2024" name="Plant">
        <title>Genomic evolution and insights into agronomic trait innovations of Sesamum species.</title>
        <authorList>
            <person name="Miao H."/>
            <person name="Wang L."/>
            <person name="Qu L."/>
            <person name="Liu H."/>
            <person name="Sun Y."/>
            <person name="Le M."/>
            <person name="Wang Q."/>
            <person name="Wei S."/>
            <person name="Zheng Y."/>
            <person name="Lin W."/>
            <person name="Duan Y."/>
            <person name="Cao H."/>
            <person name="Xiong S."/>
            <person name="Wang X."/>
            <person name="Wei L."/>
            <person name="Li C."/>
            <person name="Ma Q."/>
            <person name="Ju M."/>
            <person name="Zhao R."/>
            <person name="Li G."/>
            <person name="Mu C."/>
            <person name="Tian Q."/>
            <person name="Mei H."/>
            <person name="Zhang T."/>
            <person name="Gao T."/>
            <person name="Zhang H."/>
        </authorList>
    </citation>
    <scope>NUCLEOTIDE SEQUENCE</scope>
    <source>
        <strain evidence="1">K16</strain>
    </source>
</reference>
<dbReference type="GO" id="GO:0003676">
    <property type="term" value="F:nucleic acid binding"/>
    <property type="evidence" value="ECO:0007669"/>
    <property type="project" value="InterPro"/>
</dbReference>
<dbReference type="InterPro" id="IPR012337">
    <property type="entry name" value="RNaseH-like_sf"/>
</dbReference>
<gene>
    <name evidence="1" type="ORF">Sango_1533500</name>
</gene>
<accession>A0AAE1WP78</accession>
<evidence type="ECO:0000313" key="2">
    <source>
        <dbReference type="Proteomes" id="UP001289374"/>
    </source>
</evidence>
<dbReference type="Proteomes" id="UP001289374">
    <property type="component" value="Unassembled WGS sequence"/>
</dbReference>
<reference evidence="1" key="1">
    <citation type="submission" date="2020-06" db="EMBL/GenBank/DDBJ databases">
        <authorList>
            <person name="Li T."/>
            <person name="Hu X."/>
            <person name="Zhang T."/>
            <person name="Song X."/>
            <person name="Zhang H."/>
            <person name="Dai N."/>
            <person name="Sheng W."/>
            <person name="Hou X."/>
            <person name="Wei L."/>
        </authorList>
    </citation>
    <scope>NUCLEOTIDE SEQUENCE</scope>
    <source>
        <strain evidence="1">K16</strain>
        <tissue evidence="1">Leaf</tissue>
    </source>
</reference>
<dbReference type="EMBL" id="JACGWL010000008">
    <property type="protein sequence ID" value="KAK4396969.1"/>
    <property type="molecule type" value="Genomic_DNA"/>
</dbReference>
<name>A0AAE1WP78_9LAMI</name>
<protein>
    <submittedName>
        <fullName evidence="1">Uncharacterized protein</fullName>
    </submittedName>
</protein>
<keyword evidence="2" id="KW-1185">Reference proteome</keyword>
<dbReference type="AlphaFoldDB" id="A0AAE1WP78"/>
<proteinExistence type="predicted"/>
<organism evidence="1 2">
    <name type="scientific">Sesamum angolense</name>
    <dbReference type="NCBI Taxonomy" id="2727404"/>
    <lineage>
        <taxon>Eukaryota</taxon>
        <taxon>Viridiplantae</taxon>
        <taxon>Streptophyta</taxon>
        <taxon>Embryophyta</taxon>
        <taxon>Tracheophyta</taxon>
        <taxon>Spermatophyta</taxon>
        <taxon>Magnoliopsida</taxon>
        <taxon>eudicotyledons</taxon>
        <taxon>Gunneridae</taxon>
        <taxon>Pentapetalae</taxon>
        <taxon>asterids</taxon>
        <taxon>lamiids</taxon>
        <taxon>Lamiales</taxon>
        <taxon>Pedaliaceae</taxon>
        <taxon>Sesamum</taxon>
    </lineage>
</organism>
<dbReference type="SUPFAM" id="SSF53098">
    <property type="entry name" value="Ribonuclease H-like"/>
    <property type="match status" value="1"/>
</dbReference>